<dbReference type="GO" id="GO:0016791">
    <property type="term" value="F:phosphatase activity"/>
    <property type="evidence" value="ECO:0007669"/>
    <property type="project" value="TreeGrafter"/>
</dbReference>
<comment type="caution">
    <text evidence="1">The sequence shown here is derived from an EMBL/GenBank/DDBJ whole genome shotgun (WGS) entry which is preliminary data.</text>
</comment>
<dbReference type="Pfam" id="PF08282">
    <property type="entry name" value="Hydrolase_3"/>
    <property type="match status" value="1"/>
</dbReference>
<dbReference type="HOGENOM" id="CLU_2465132_0_0_9"/>
<proteinExistence type="predicted"/>
<gene>
    <name evidence="1" type="ORF">HMPREF1983_01198</name>
</gene>
<evidence type="ECO:0000313" key="1">
    <source>
        <dbReference type="EMBL" id="ERK57095.1"/>
    </source>
</evidence>
<dbReference type="Proteomes" id="UP000016637">
    <property type="component" value="Unassembled WGS sequence"/>
</dbReference>
<dbReference type="eggNOG" id="COG0561">
    <property type="taxonomic scope" value="Bacteria"/>
</dbReference>
<dbReference type="InterPro" id="IPR036412">
    <property type="entry name" value="HAD-like_sf"/>
</dbReference>
<reference evidence="1 2" key="1">
    <citation type="submission" date="2013-08" db="EMBL/GenBank/DDBJ databases">
        <authorList>
            <person name="Weinstock G."/>
            <person name="Sodergren E."/>
            <person name="Wylie T."/>
            <person name="Fulton L."/>
            <person name="Fulton R."/>
            <person name="Fronick C."/>
            <person name="O'Laughlin M."/>
            <person name="Godfrey J."/>
            <person name="Miner T."/>
            <person name="Herter B."/>
            <person name="Appelbaum E."/>
            <person name="Cordes M."/>
            <person name="Lek S."/>
            <person name="Wollam A."/>
            <person name="Pepin K.H."/>
            <person name="Palsikar V.B."/>
            <person name="Mitreva M."/>
            <person name="Wilson R.K."/>
        </authorList>
    </citation>
    <scope>NUCLEOTIDE SEQUENCE [LARGE SCALE GENOMIC DNA]</scope>
    <source>
        <strain evidence="1 2">ATCC 700627</strain>
    </source>
</reference>
<dbReference type="EMBL" id="AWVP01000073">
    <property type="protein sequence ID" value="ERK57095.1"/>
    <property type="molecule type" value="Genomic_DNA"/>
</dbReference>
<dbReference type="PANTHER" id="PTHR10000:SF8">
    <property type="entry name" value="HAD SUPERFAMILY HYDROLASE-LIKE, TYPE 3"/>
    <property type="match status" value="1"/>
</dbReference>
<name>U2Q2X9_9BACL</name>
<sequence>MIKHLFLDMDGTLLNSEGIISNGTVKLLKKMQIPLTLVSARAPMEMEDTISKLDLNSIHVAFNGGLIYEMNNGKKMFCIKNICSLVLQEN</sequence>
<evidence type="ECO:0008006" key="3">
    <source>
        <dbReference type="Google" id="ProtNLM"/>
    </source>
</evidence>
<organism evidence="1 2">
    <name type="scientific">Gemella bergeri ATCC 700627</name>
    <dbReference type="NCBI Taxonomy" id="1321820"/>
    <lineage>
        <taxon>Bacteria</taxon>
        <taxon>Bacillati</taxon>
        <taxon>Bacillota</taxon>
        <taxon>Bacilli</taxon>
        <taxon>Bacillales</taxon>
        <taxon>Gemellaceae</taxon>
        <taxon>Gemella</taxon>
    </lineage>
</organism>
<dbReference type="SUPFAM" id="SSF56784">
    <property type="entry name" value="HAD-like"/>
    <property type="match status" value="1"/>
</dbReference>
<protein>
    <recommendedName>
        <fullName evidence="3">Haloacid dehalogenase-like hydrolase</fullName>
    </recommendedName>
</protein>
<dbReference type="Gene3D" id="3.40.50.1000">
    <property type="entry name" value="HAD superfamily/HAD-like"/>
    <property type="match status" value="1"/>
</dbReference>
<accession>U2Q2X9</accession>
<dbReference type="PATRIC" id="fig|1321820.3.peg.1160"/>
<dbReference type="RefSeq" id="WP_021752376.1">
    <property type="nucleotide sequence ID" value="NZ_KI271799.1"/>
</dbReference>
<keyword evidence="2" id="KW-1185">Reference proteome</keyword>
<dbReference type="PANTHER" id="PTHR10000">
    <property type="entry name" value="PHOSPHOSERINE PHOSPHATASE"/>
    <property type="match status" value="1"/>
</dbReference>
<evidence type="ECO:0000313" key="2">
    <source>
        <dbReference type="Proteomes" id="UP000016637"/>
    </source>
</evidence>
<dbReference type="GO" id="GO:0005829">
    <property type="term" value="C:cytosol"/>
    <property type="evidence" value="ECO:0007669"/>
    <property type="project" value="TreeGrafter"/>
</dbReference>
<dbReference type="AlphaFoldDB" id="U2Q2X9"/>
<dbReference type="GO" id="GO:0000287">
    <property type="term" value="F:magnesium ion binding"/>
    <property type="evidence" value="ECO:0007669"/>
    <property type="project" value="TreeGrafter"/>
</dbReference>
<dbReference type="InterPro" id="IPR023214">
    <property type="entry name" value="HAD_sf"/>
</dbReference>